<dbReference type="EMBL" id="FOTS01000033">
    <property type="protein sequence ID" value="SFM02299.1"/>
    <property type="molecule type" value="Genomic_DNA"/>
</dbReference>
<sequence>MRSITKKMMIYSLAGMLQLGFGASIIEASPLHNEDMPPMGQYEQYDQRGPGPNPYERDRMERERHERERSENERHEHEMKRRPHESKKAWHKRQQKEIERHERALREIREHRDHR</sequence>
<dbReference type="Proteomes" id="UP000199520">
    <property type="component" value="Unassembled WGS sequence"/>
</dbReference>
<evidence type="ECO:0000256" key="1">
    <source>
        <dbReference type="SAM" id="MobiDB-lite"/>
    </source>
</evidence>
<reference evidence="3" key="1">
    <citation type="submission" date="2016-10" db="EMBL/GenBank/DDBJ databases">
        <authorList>
            <person name="Varghese N."/>
            <person name="Submissions S."/>
        </authorList>
    </citation>
    <scope>NUCLEOTIDE SEQUENCE [LARGE SCALE GENOMIC DNA]</scope>
    <source>
        <strain evidence="3">DSM 13327</strain>
    </source>
</reference>
<protein>
    <submittedName>
        <fullName evidence="2">Uncharacterized protein</fullName>
    </submittedName>
</protein>
<gene>
    <name evidence="2" type="ORF">SAMN04490355_103348</name>
</gene>
<feature type="compositionally biased region" description="Basic and acidic residues" evidence="1">
    <location>
        <begin position="95"/>
        <end position="115"/>
    </location>
</feature>
<feature type="region of interest" description="Disordered" evidence="1">
    <location>
        <begin position="30"/>
        <end position="115"/>
    </location>
</feature>
<keyword evidence="3" id="KW-1185">Reference proteome</keyword>
<feature type="compositionally biased region" description="Basic and acidic residues" evidence="1">
    <location>
        <begin position="55"/>
        <end position="79"/>
    </location>
</feature>
<name>A0A1I4MGD2_9FIRM</name>
<dbReference type="AlphaFoldDB" id="A0A1I4MGD2"/>
<proteinExistence type="predicted"/>
<dbReference type="OrthoDB" id="1683386at2"/>
<accession>A0A1I4MGD2</accession>
<evidence type="ECO:0000313" key="3">
    <source>
        <dbReference type="Proteomes" id="UP000199520"/>
    </source>
</evidence>
<feature type="compositionally biased region" description="Basic residues" evidence="1">
    <location>
        <begin position="80"/>
        <end position="94"/>
    </location>
</feature>
<dbReference type="RefSeq" id="WP_090939810.1">
    <property type="nucleotide sequence ID" value="NZ_FOTS01000033.1"/>
</dbReference>
<evidence type="ECO:0000313" key="2">
    <source>
        <dbReference type="EMBL" id="SFM02299.1"/>
    </source>
</evidence>
<organism evidence="2 3">
    <name type="scientific">Pelosinus propionicus DSM 13327</name>
    <dbReference type="NCBI Taxonomy" id="1123291"/>
    <lineage>
        <taxon>Bacteria</taxon>
        <taxon>Bacillati</taxon>
        <taxon>Bacillota</taxon>
        <taxon>Negativicutes</taxon>
        <taxon>Selenomonadales</taxon>
        <taxon>Sporomusaceae</taxon>
        <taxon>Pelosinus</taxon>
    </lineage>
</organism>